<dbReference type="GO" id="GO:0016787">
    <property type="term" value="F:hydrolase activity"/>
    <property type="evidence" value="ECO:0007669"/>
    <property type="project" value="UniProtKB-KW"/>
</dbReference>
<gene>
    <name evidence="3" type="ORF">H4O24_08305</name>
</gene>
<protein>
    <submittedName>
        <fullName evidence="3">Alpha/beta fold hydrolase</fullName>
    </submittedName>
</protein>
<proteinExistence type="predicted"/>
<accession>A0A7G6VQK9</accession>
<dbReference type="Proteomes" id="UP000515297">
    <property type="component" value="Chromosome"/>
</dbReference>
<dbReference type="Pfam" id="PF12697">
    <property type="entry name" value="Abhydrolase_6"/>
    <property type="match status" value="1"/>
</dbReference>
<evidence type="ECO:0000313" key="3">
    <source>
        <dbReference type="EMBL" id="QNE04024.1"/>
    </source>
</evidence>
<feature type="compositionally biased region" description="Basic and acidic residues" evidence="1">
    <location>
        <begin position="49"/>
        <end position="70"/>
    </location>
</feature>
<reference evidence="3 4" key="1">
    <citation type="submission" date="2020-08" db="EMBL/GenBank/DDBJ databases">
        <authorList>
            <person name="Liu G."/>
            <person name="Sun C."/>
        </authorList>
    </citation>
    <scope>NUCLEOTIDE SEQUENCE [LARGE SCALE GENOMIC DNA]</scope>
    <source>
        <strain evidence="3 4">OT19</strain>
    </source>
</reference>
<evidence type="ECO:0000259" key="2">
    <source>
        <dbReference type="Pfam" id="PF12697"/>
    </source>
</evidence>
<feature type="region of interest" description="Disordered" evidence="1">
    <location>
        <begin position="1"/>
        <end position="74"/>
    </location>
</feature>
<sequence length="341" mass="36610">MKSQDIPSGTTLPRASAGSLSARKWADAAGAKRGGVPAAKTAGTPSGENGDRAGREPGRAGRETGPDRGSRPGKGFAVLFREWQRRQSLALRPQPEGVSTPPSRLLLKELASLAAPAVFRMAYGKIDIAAPDQPRAVMLLPGFGSHPWRMAPMHKALADAGHSVTDWGLGWNLGASEDRFERLLSRIRRVSRAEGRKITLVGWSLGGVFAREAAKRLPDHVEMVITMGSPFSGDMHGNNGWRIYHAIAGHPVDEPPVSGEFAAKPPVPTVAMWSAQDGVVHRHCACGKAGERDHAMSVRCTHMGFAWHPAAIEAVSRVLAESPESFTHLATQQKSRDKLDS</sequence>
<dbReference type="SUPFAM" id="SSF53474">
    <property type="entry name" value="alpha/beta-Hydrolases"/>
    <property type="match status" value="1"/>
</dbReference>
<dbReference type="Gene3D" id="3.40.50.1820">
    <property type="entry name" value="alpha/beta hydrolase"/>
    <property type="match status" value="1"/>
</dbReference>
<dbReference type="EMBL" id="CP060052">
    <property type="protein sequence ID" value="QNE04024.1"/>
    <property type="molecule type" value="Genomic_DNA"/>
</dbReference>
<keyword evidence="3" id="KW-0378">Hydrolase</keyword>
<evidence type="ECO:0000256" key="1">
    <source>
        <dbReference type="SAM" id="MobiDB-lite"/>
    </source>
</evidence>
<name>A0A7G6VQK9_9SPHN</name>
<dbReference type="InterPro" id="IPR000073">
    <property type="entry name" value="AB_hydrolase_1"/>
</dbReference>
<organism evidence="3 4">
    <name type="scientific">Croceicoccus marinus</name>
    <dbReference type="NCBI Taxonomy" id="450378"/>
    <lineage>
        <taxon>Bacteria</taxon>
        <taxon>Pseudomonadati</taxon>
        <taxon>Pseudomonadota</taxon>
        <taxon>Alphaproteobacteria</taxon>
        <taxon>Sphingomonadales</taxon>
        <taxon>Erythrobacteraceae</taxon>
        <taxon>Croceicoccus</taxon>
    </lineage>
</organism>
<feature type="compositionally biased region" description="Polar residues" evidence="1">
    <location>
        <begin position="1"/>
        <end position="13"/>
    </location>
</feature>
<evidence type="ECO:0000313" key="4">
    <source>
        <dbReference type="Proteomes" id="UP000515297"/>
    </source>
</evidence>
<dbReference type="InterPro" id="IPR029058">
    <property type="entry name" value="AB_hydrolase_fold"/>
</dbReference>
<dbReference type="AlphaFoldDB" id="A0A7G6VQK9"/>
<feature type="domain" description="AB hydrolase-1" evidence="2">
    <location>
        <begin position="138"/>
        <end position="266"/>
    </location>
</feature>